<feature type="domain" description="AMP-dependent synthetase/ligase" evidence="3">
    <location>
        <begin position="77"/>
        <end position="146"/>
    </location>
</feature>
<dbReference type="Proteomes" id="UP000325395">
    <property type="component" value="Unassembled WGS sequence"/>
</dbReference>
<dbReference type="InterPro" id="IPR020845">
    <property type="entry name" value="AMP-binding_CS"/>
</dbReference>
<feature type="domain" description="AMP-dependent synthetase/ligase" evidence="3">
    <location>
        <begin position="174"/>
        <end position="365"/>
    </location>
</feature>
<protein>
    <recommendedName>
        <fullName evidence="3">AMP-dependent synthetase/ligase domain-containing protein</fullName>
    </recommendedName>
</protein>
<dbReference type="Gene3D" id="3.30.300.30">
    <property type="match status" value="1"/>
</dbReference>
<dbReference type="Gene3D" id="3.40.50.980">
    <property type="match status" value="4"/>
</dbReference>
<dbReference type="PANTHER" id="PTHR45527:SF3">
    <property type="entry name" value="SIDEROPHORE SYNTHETASE (EUROFUNG)"/>
    <property type="match status" value="1"/>
</dbReference>
<evidence type="ECO:0000256" key="2">
    <source>
        <dbReference type="ARBA" id="ARBA00029454"/>
    </source>
</evidence>
<dbReference type="PANTHER" id="PTHR45527">
    <property type="entry name" value="NONRIBOSOMAL PEPTIDE SYNTHETASE"/>
    <property type="match status" value="1"/>
</dbReference>
<dbReference type="SUPFAM" id="SSF56801">
    <property type="entry name" value="Acetyl-CoA synthetase-like"/>
    <property type="match status" value="1"/>
</dbReference>
<dbReference type="EMBL" id="ML735885">
    <property type="protein sequence ID" value="KAE8411240.1"/>
    <property type="molecule type" value="Genomic_DNA"/>
</dbReference>
<dbReference type="CDD" id="cd05918">
    <property type="entry name" value="A_NRPS_SidN3_like"/>
    <property type="match status" value="1"/>
</dbReference>
<dbReference type="Pfam" id="PF00501">
    <property type="entry name" value="AMP-binding"/>
    <property type="match status" value="2"/>
</dbReference>
<gene>
    <name evidence="4" type="ORF">BDV36DRAFT_302027</name>
</gene>
<sequence>MQVGNPRSGCNSSKLLDRQMSSSPQPFCIVSWNNAFFAQSPRLRLLDAVGDFLPTSPTASIPDVPPFWEVCVQKVIQDQCRKSPDSLAVDAWDGSLTYRELDELTDRLARALMHLGIGPERFVPIYMEKSLWTTVAILAVIKSGAQAARCLKLGGEVLVIESLDQACRSSRVLQEMPLAQPGTALYVAFTSGSTGKPKGVVIEHQAYCSSAQSHIQAFQINDRSRLLQFAAYAFDMSTLETLITLMAGACLCVPSEAQRNDVVLFEDALRAFRLTHVGLPPSFARIVPWANLEERPTLLLGGEPMRKSDRTIYSALGMRFMNAYGPTECSVNATIHDRVRPRHSVQNIGKPTKAVAWIVDPNDMEKSMGQYQHWVYRTGDLASQDQTGTIHIVGRKDGQFKIRGQRVEVADVEHHVNDVVAISTEVVEKVNTSDDHQRLIAFIVLDGPLPAQMTDSLFLAPDASDLETLKAL</sequence>
<reference evidence="4 5" key="1">
    <citation type="submission" date="2019-04" db="EMBL/GenBank/DDBJ databases">
        <authorList>
            <consortium name="DOE Joint Genome Institute"/>
            <person name="Mondo S."/>
            <person name="Kjaerbolling I."/>
            <person name="Vesth T."/>
            <person name="Frisvad J.C."/>
            <person name="Nybo J.L."/>
            <person name="Theobald S."/>
            <person name="Kildgaard S."/>
            <person name="Isbrandt T."/>
            <person name="Kuo A."/>
            <person name="Sato A."/>
            <person name="Lyhne E.K."/>
            <person name="Kogle M.E."/>
            <person name="Wiebenga A."/>
            <person name="Kun R.S."/>
            <person name="Lubbers R.J."/>
            <person name="Makela M.R."/>
            <person name="Barry K."/>
            <person name="Chovatia M."/>
            <person name="Clum A."/>
            <person name="Daum C."/>
            <person name="Haridas S."/>
            <person name="He G."/>
            <person name="LaButti K."/>
            <person name="Lipzen A."/>
            <person name="Riley R."/>
            <person name="Salamov A."/>
            <person name="Simmons B.A."/>
            <person name="Magnuson J.K."/>
            <person name="Henrissat B."/>
            <person name="Mortensen U.H."/>
            <person name="Larsen T.O."/>
            <person name="Devries R.P."/>
            <person name="Grigoriev I.V."/>
            <person name="Machida M."/>
            <person name="Baker S.E."/>
            <person name="Andersen M.R."/>
            <person name="Cantor M.N."/>
            <person name="Hua S.X."/>
        </authorList>
    </citation>
    <scope>NUCLEOTIDE SEQUENCE [LARGE SCALE GENOMIC DNA]</scope>
    <source>
        <strain evidence="4 5">CBS 117616</strain>
    </source>
</reference>
<name>A0ABQ6W296_9EURO</name>
<organism evidence="4 5">
    <name type="scientific">Aspergillus pseudocaelatus</name>
    <dbReference type="NCBI Taxonomy" id="1825620"/>
    <lineage>
        <taxon>Eukaryota</taxon>
        <taxon>Fungi</taxon>
        <taxon>Dikarya</taxon>
        <taxon>Ascomycota</taxon>
        <taxon>Pezizomycotina</taxon>
        <taxon>Eurotiomycetes</taxon>
        <taxon>Eurotiomycetidae</taxon>
        <taxon>Eurotiales</taxon>
        <taxon>Aspergillaceae</taxon>
        <taxon>Aspergillus</taxon>
        <taxon>Aspergillus subgen. Circumdati</taxon>
    </lineage>
</organism>
<accession>A0ABQ6W296</accession>
<keyword evidence="1" id="KW-0436">Ligase</keyword>
<dbReference type="Gene3D" id="2.30.38.10">
    <property type="entry name" value="Luciferase, Domain 3"/>
    <property type="match status" value="1"/>
</dbReference>
<dbReference type="PROSITE" id="PS00455">
    <property type="entry name" value="AMP_BINDING"/>
    <property type="match status" value="1"/>
</dbReference>
<dbReference type="InterPro" id="IPR000873">
    <property type="entry name" value="AMP-dep_synth/lig_dom"/>
</dbReference>
<evidence type="ECO:0000259" key="3">
    <source>
        <dbReference type="Pfam" id="PF00501"/>
    </source>
</evidence>
<evidence type="ECO:0000313" key="5">
    <source>
        <dbReference type="Proteomes" id="UP000325395"/>
    </source>
</evidence>
<proteinExistence type="inferred from homology"/>
<dbReference type="InterPro" id="IPR045851">
    <property type="entry name" value="AMP-bd_C_sf"/>
</dbReference>
<evidence type="ECO:0000256" key="1">
    <source>
        <dbReference type="ARBA" id="ARBA00022598"/>
    </source>
</evidence>
<keyword evidence="5" id="KW-1185">Reference proteome</keyword>
<comment type="similarity">
    <text evidence="2">Belongs to the NRP synthetase family.</text>
</comment>
<evidence type="ECO:0000313" key="4">
    <source>
        <dbReference type="EMBL" id="KAE8411240.1"/>
    </source>
</evidence>